<keyword evidence="1" id="KW-0812">Transmembrane</keyword>
<dbReference type="Proteomes" id="UP001241605">
    <property type="component" value="Chromosome"/>
</dbReference>
<protein>
    <submittedName>
        <fullName evidence="2">Uncharacterized protein</fullName>
    </submittedName>
</protein>
<dbReference type="EMBL" id="CP124616">
    <property type="protein sequence ID" value="WGW05513.1"/>
    <property type="molecule type" value="Genomic_DNA"/>
</dbReference>
<evidence type="ECO:0000313" key="2">
    <source>
        <dbReference type="EMBL" id="WGW05513.1"/>
    </source>
</evidence>
<keyword evidence="3" id="KW-1185">Reference proteome</keyword>
<keyword evidence="1" id="KW-1133">Transmembrane helix</keyword>
<evidence type="ECO:0000313" key="3">
    <source>
        <dbReference type="Proteomes" id="UP001241605"/>
    </source>
</evidence>
<gene>
    <name evidence="2" type="ORF">QF118_08190</name>
</gene>
<accession>A0ABY8QN99</accession>
<keyword evidence="1" id="KW-0472">Membrane</keyword>
<name>A0ABY8QN99_9RHOB</name>
<evidence type="ECO:0000256" key="1">
    <source>
        <dbReference type="SAM" id="Phobius"/>
    </source>
</evidence>
<feature type="transmembrane region" description="Helical" evidence="1">
    <location>
        <begin position="108"/>
        <end position="126"/>
    </location>
</feature>
<proteinExistence type="predicted"/>
<organism evidence="2 3">
    <name type="scientific">Tropicibacter oceani</name>
    <dbReference type="NCBI Taxonomy" id="3058420"/>
    <lineage>
        <taxon>Bacteria</taxon>
        <taxon>Pseudomonadati</taxon>
        <taxon>Pseudomonadota</taxon>
        <taxon>Alphaproteobacteria</taxon>
        <taxon>Rhodobacterales</taxon>
        <taxon>Roseobacteraceae</taxon>
        <taxon>Tropicibacter</taxon>
    </lineage>
</organism>
<dbReference type="RefSeq" id="WP_282302137.1">
    <property type="nucleotide sequence ID" value="NZ_CP124616.1"/>
</dbReference>
<reference evidence="2 3" key="1">
    <citation type="submission" date="2023-05" db="EMBL/GenBank/DDBJ databases">
        <title>YMD87, complete Genome.</title>
        <authorList>
            <person name="Zhang J."/>
            <person name="Xu X."/>
        </authorList>
    </citation>
    <scope>NUCLEOTIDE SEQUENCE [LARGE SCALE GENOMIC DNA]</scope>
    <source>
        <strain evidence="2 3">YMD87</strain>
    </source>
</reference>
<sequence length="341" mass="36681">MTALKEFDRLEATGLWRATPEDQRREVIVSLGDATLTITSIKGEVLAHWSLAAVNRSNGSAIPAIYHPDGDPGETLELPEGEEVMIKGVDRLLKAIEKRRPRPGKLRLILGLGFGAVIAAGAVFWLPGALERYAVNVVPMVKRAEIGEALLTHMTRVTGQPCRAPEALRSLDRLALRILGPGHEGDLIVVPQGVAESAHLPGGIVMLNRSVVEDFEDPDVAAGYVLAEKARARARDPLGELLDYAGLMASLKLITTGLLPEDTLSAYAETLLKRKDSDPSFDTLLAAFAKAEVRSTPYAYARDITGESTLPLIEADPRAGQGSREVLSDADWVRLQGICGG</sequence>